<comment type="caution">
    <text evidence="2">The sequence shown here is derived from an EMBL/GenBank/DDBJ whole genome shotgun (WGS) entry which is preliminary data.</text>
</comment>
<name>A0ABS7BC10_9ACTN</name>
<dbReference type="EMBL" id="JAHXZI010000019">
    <property type="protein sequence ID" value="MBW6438229.1"/>
    <property type="molecule type" value="Genomic_DNA"/>
</dbReference>
<reference evidence="2 3" key="1">
    <citation type="journal article" date="2013" name="Antonie Van Leeuwenhoek">
        <title>Actinoplanes hulinensis sp. nov., a novel actinomycete isolated from soybean root (Glycine max (L.) Merr).</title>
        <authorList>
            <person name="Shen Y."/>
            <person name="Liu C."/>
            <person name="Wang X."/>
            <person name="Zhao J."/>
            <person name="Jia F."/>
            <person name="Zhang Y."/>
            <person name="Wang L."/>
            <person name="Yang D."/>
            <person name="Xiang W."/>
        </authorList>
    </citation>
    <scope>NUCLEOTIDE SEQUENCE [LARGE SCALE GENOMIC DNA]</scope>
    <source>
        <strain evidence="2 3">NEAU-M9</strain>
    </source>
</reference>
<organism evidence="2 3">
    <name type="scientific">Actinoplanes hulinensis</name>
    <dbReference type="NCBI Taxonomy" id="1144547"/>
    <lineage>
        <taxon>Bacteria</taxon>
        <taxon>Bacillati</taxon>
        <taxon>Actinomycetota</taxon>
        <taxon>Actinomycetes</taxon>
        <taxon>Micromonosporales</taxon>
        <taxon>Micromonosporaceae</taxon>
        <taxon>Actinoplanes</taxon>
    </lineage>
</organism>
<feature type="chain" id="PRO_5045211917" evidence="1">
    <location>
        <begin position="21"/>
        <end position="227"/>
    </location>
</feature>
<dbReference type="Proteomes" id="UP001519863">
    <property type="component" value="Unassembled WGS sequence"/>
</dbReference>
<evidence type="ECO:0000256" key="1">
    <source>
        <dbReference type="SAM" id="SignalP"/>
    </source>
</evidence>
<proteinExistence type="predicted"/>
<sequence length="227" mass="24144">MHKRFLIPATAALGVILAVAVNHRSDSDMPTAASRQSTTVDYPIIWPQDLVGGKAGTGPANDDPGPTAERFLAELGVPTSDLAFSVEQDSEGEARLVKVTNRNGSVLGTVSLRRAAGGGAWGVQAMQSPRTTVSHPKPNGAVNPPLSVHFRPSINERAGIRLVDARNSKELASWSDRGDPGDYWYMNANFNGEANPFPGYLVLTEQHDDGQFASVVVMPLTIGIEGT</sequence>
<keyword evidence="1" id="KW-0732">Signal</keyword>
<evidence type="ECO:0000313" key="3">
    <source>
        <dbReference type="Proteomes" id="UP001519863"/>
    </source>
</evidence>
<accession>A0ABS7BC10</accession>
<dbReference type="RefSeq" id="WP_220147469.1">
    <property type="nucleotide sequence ID" value="NZ_JAHXZI010000019.1"/>
</dbReference>
<gene>
    <name evidence="2" type="ORF">KZ829_31335</name>
</gene>
<evidence type="ECO:0000313" key="2">
    <source>
        <dbReference type="EMBL" id="MBW6438229.1"/>
    </source>
</evidence>
<keyword evidence="3" id="KW-1185">Reference proteome</keyword>
<feature type="signal peptide" evidence="1">
    <location>
        <begin position="1"/>
        <end position="20"/>
    </location>
</feature>
<protein>
    <submittedName>
        <fullName evidence="2">Uncharacterized protein</fullName>
    </submittedName>
</protein>